<dbReference type="Proteomes" id="UP000593892">
    <property type="component" value="Chromosome"/>
</dbReference>
<dbReference type="RefSeq" id="WP_194449846.1">
    <property type="nucleotide sequence ID" value="NZ_CP063849.1"/>
</dbReference>
<accession>A0A7S7NR19</accession>
<dbReference type="AlphaFoldDB" id="A0A7S7NR19"/>
<proteinExistence type="predicted"/>
<organism evidence="1 2">
    <name type="scientific">Paludibaculum fermentans</name>
    <dbReference type="NCBI Taxonomy" id="1473598"/>
    <lineage>
        <taxon>Bacteria</taxon>
        <taxon>Pseudomonadati</taxon>
        <taxon>Acidobacteriota</taxon>
        <taxon>Terriglobia</taxon>
        <taxon>Bryobacterales</taxon>
        <taxon>Bryobacteraceae</taxon>
        <taxon>Paludibaculum</taxon>
    </lineage>
</organism>
<keyword evidence="2" id="KW-1185">Reference proteome</keyword>
<protein>
    <submittedName>
        <fullName evidence="1">Uncharacterized protein</fullName>
    </submittedName>
</protein>
<evidence type="ECO:0000313" key="1">
    <source>
        <dbReference type="EMBL" id="QOY88183.1"/>
    </source>
</evidence>
<reference evidence="1 2" key="1">
    <citation type="submission" date="2020-10" db="EMBL/GenBank/DDBJ databases">
        <title>Complete genome sequence of Paludibaculum fermentans P105T, a facultatively anaerobic acidobacterium capable of dissimilatory Fe(III) reduction.</title>
        <authorList>
            <person name="Dedysh S.N."/>
            <person name="Beletsky A.V."/>
            <person name="Kulichevskaya I.S."/>
            <person name="Mardanov A.V."/>
            <person name="Ravin N.V."/>
        </authorList>
    </citation>
    <scope>NUCLEOTIDE SEQUENCE [LARGE SCALE GENOMIC DNA]</scope>
    <source>
        <strain evidence="1 2">P105</strain>
    </source>
</reference>
<name>A0A7S7NR19_PALFE</name>
<dbReference type="KEGG" id="pfer:IRI77_36520"/>
<gene>
    <name evidence="1" type="ORF">IRI77_36520</name>
</gene>
<evidence type="ECO:0000313" key="2">
    <source>
        <dbReference type="Proteomes" id="UP000593892"/>
    </source>
</evidence>
<sequence>MPGSVQNAAPATVLPQSMCRAFARLQEYPIIENEYRNGESQRSVQSTTSRKRWRLAKRLSPTALEALRDFYDARRGATEPFYFYDPYETSPKFSHDPTGQATAGRYTVRFDSEWSQSVGLGRADVSLELIELA</sequence>
<dbReference type="EMBL" id="CP063849">
    <property type="protein sequence ID" value="QOY88183.1"/>
    <property type="molecule type" value="Genomic_DNA"/>
</dbReference>